<dbReference type="AlphaFoldDB" id="A0A5E4X469"/>
<reference evidence="1 2" key="1">
    <citation type="submission" date="2019-08" db="EMBL/GenBank/DDBJ databases">
        <authorList>
            <person name="Peeters C."/>
        </authorList>
    </citation>
    <scope>NUCLEOTIDE SEQUENCE [LARGE SCALE GENOMIC DNA]</scope>
    <source>
        <strain evidence="1 2">LMG 30175</strain>
    </source>
</reference>
<sequence length="93" mass="10301">MCCGSRTLSLRMGTDWTKDKSAQGTDFWTALGSVTKAGDQHLIRFCLRRHYFFSVAQVPVQQGAGADADDVLRGWEVYEAVFSALAPYIVQVP</sequence>
<organism evidence="1 2">
    <name type="scientific">Pandoraea terrae</name>
    <dbReference type="NCBI Taxonomy" id="1537710"/>
    <lineage>
        <taxon>Bacteria</taxon>
        <taxon>Pseudomonadati</taxon>
        <taxon>Pseudomonadota</taxon>
        <taxon>Betaproteobacteria</taxon>
        <taxon>Burkholderiales</taxon>
        <taxon>Burkholderiaceae</taxon>
        <taxon>Pandoraea</taxon>
    </lineage>
</organism>
<evidence type="ECO:0000313" key="1">
    <source>
        <dbReference type="EMBL" id="VVE31094.1"/>
    </source>
</evidence>
<evidence type="ECO:0000313" key="2">
    <source>
        <dbReference type="Proteomes" id="UP000414233"/>
    </source>
</evidence>
<proteinExistence type="predicted"/>
<dbReference type="Proteomes" id="UP000414233">
    <property type="component" value="Unassembled WGS sequence"/>
</dbReference>
<gene>
    <name evidence="1" type="ORF">PTE30175_03558</name>
</gene>
<keyword evidence="2" id="KW-1185">Reference proteome</keyword>
<accession>A0A5E4X469</accession>
<protein>
    <submittedName>
        <fullName evidence="1">Uncharacterized protein</fullName>
    </submittedName>
</protein>
<dbReference type="EMBL" id="CABPRZ010000015">
    <property type="protein sequence ID" value="VVE31094.1"/>
    <property type="molecule type" value="Genomic_DNA"/>
</dbReference>
<name>A0A5E4X469_9BURK</name>